<evidence type="ECO:0000313" key="4">
    <source>
        <dbReference type="WBParaSite" id="GPUH_0001537801-mRNA-1"/>
    </source>
</evidence>
<dbReference type="Proteomes" id="UP000271098">
    <property type="component" value="Unassembled WGS sequence"/>
</dbReference>
<dbReference type="InterPro" id="IPR006148">
    <property type="entry name" value="Glc/Gal-6P_isomerase"/>
</dbReference>
<name>A0A183E317_9BILA</name>
<evidence type="ECO:0000313" key="2">
    <source>
        <dbReference type="EMBL" id="VDN25849.1"/>
    </source>
</evidence>
<dbReference type="GO" id="GO:0005975">
    <property type="term" value="P:carbohydrate metabolic process"/>
    <property type="evidence" value="ECO:0007669"/>
    <property type="project" value="InterPro"/>
</dbReference>
<dbReference type="WBParaSite" id="GPUH_0001537801-mRNA-1">
    <property type="protein sequence ID" value="GPUH_0001537801-mRNA-1"/>
    <property type="gene ID" value="GPUH_0001537801"/>
</dbReference>
<evidence type="ECO:0000313" key="3">
    <source>
        <dbReference type="Proteomes" id="UP000271098"/>
    </source>
</evidence>
<dbReference type="OrthoDB" id="432544at2759"/>
<organism evidence="4">
    <name type="scientific">Gongylonema pulchrum</name>
    <dbReference type="NCBI Taxonomy" id="637853"/>
    <lineage>
        <taxon>Eukaryota</taxon>
        <taxon>Metazoa</taxon>
        <taxon>Ecdysozoa</taxon>
        <taxon>Nematoda</taxon>
        <taxon>Chromadorea</taxon>
        <taxon>Rhabditida</taxon>
        <taxon>Spirurina</taxon>
        <taxon>Spiruromorpha</taxon>
        <taxon>Spiruroidea</taxon>
        <taxon>Gongylonematidae</taxon>
        <taxon>Gongylonema</taxon>
    </lineage>
</organism>
<dbReference type="AlphaFoldDB" id="A0A183E317"/>
<evidence type="ECO:0000259" key="1">
    <source>
        <dbReference type="Pfam" id="PF01182"/>
    </source>
</evidence>
<proteinExistence type="predicted"/>
<feature type="domain" description="Glucosamine/galactosamine-6-phosphate isomerase" evidence="1">
    <location>
        <begin position="25"/>
        <end position="99"/>
    </location>
</feature>
<dbReference type="EMBL" id="UYRT01082336">
    <property type="protein sequence ID" value="VDN25849.1"/>
    <property type="molecule type" value="Genomic_DNA"/>
</dbReference>
<reference evidence="2 3" key="2">
    <citation type="submission" date="2018-11" db="EMBL/GenBank/DDBJ databases">
        <authorList>
            <consortium name="Pathogen Informatics"/>
        </authorList>
    </citation>
    <scope>NUCLEOTIDE SEQUENCE [LARGE SCALE GENOMIC DNA]</scope>
</reference>
<protein>
    <submittedName>
        <fullName evidence="4">Glucosamine_iso domain-containing protein</fullName>
    </submittedName>
</protein>
<keyword evidence="3" id="KW-1185">Reference proteome</keyword>
<sequence>MTTFADFLDRASLINGIITVPSKDTTDLRKMLGIFITEILTKAAAERDGAKIAVSVAPLLAELEDIDWSKVRIFVADERMVPINDIESNTGAYINTLPETFSKSFFHYGPIDNGMFLLCV</sequence>
<dbReference type="Pfam" id="PF01182">
    <property type="entry name" value="Glucosamine_iso"/>
    <property type="match status" value="1"/>
</dbReference>
<dbReference type="Gene3D" id="3.40.50.1360">
    <property type="match status" value="1"/>
</dbReference>
<dbReference type="InterPro" id="IPR037171">
    <property type="entry name" value="NagB/RpiA_transferase-like"/>
</dbReference>
<dbReference type="SUPFAM" id="SSF100950">
    <property type="entry name" value="NagB/RpiA/CoA transferase-like"/>
    <property type="match status" value="1"/>
</dbReference>
<gene>
    <name evidence="2" type="ORF">GPUH_LOCUS15358</name>
</gene>
<accession>A0A183E317</accession>
<reference evidence="4" key="1">
    <citation type="submission" date="2016-06" db="UniProtKB">
        <authorList>
            <consortium name="WormBaseParasite"/>
        </authorList>
    </citation>
    <scope>IDENTIFICATION</scope>
</reference>